<sequence length="239" mass="27036">MNDLLTEVIGAHGGIGRWQELSRAQATLVSDGALFAVKGLPQDATPRVMTVRLHEEHASVQPFGSRDQRTDFTPGRVRIEKLDGQVVAEREDPRTSFAGHTLETPWDPLDRAYFNGYALWTYLTTPFLLAMPGFTVTEIEPWREGEESWPGLRAAFPSRIASHSTHQDFYFGPDRLLRRHDYHVDVAGGFAAAQYVYDHVEADGIVLPTRRRAYRRDTEGRPLLDQVMVSIDLSDVHYS</sequence>
<reference evidence="1 2" key="1">
    <citation type="submission" date="2019-10" db="EMBL/GenBank/DDBJ databases">
        <title>A novel species.</title>
        <authorList>
            <person name="Gao J."/>
        </authorList>
    </citation>
    <scope>NUCLEOTIDE SEQUENCE [LARGE SCALE GENOMIC DNA]</scope>
    <source>
        <strain evidence="1 2">QMT-28</strain>
    </source>
</reference>
<keyword evidence="2" id="KW-1185">Reference proteome</keyword>
<gene>
    <name evidence="1" type="ORF">GFH48_03015</name>
</gene>
<proteinExistence type="predicted"/>
<dbReference type="Proteomes" id="UP000326179">
    <property type="component" value="Chromosome"/>
</dbReference>
<name>A0A5Q0L5N2_9ACTN</name>
<dbReference type="AlphaFoldDB" id="A0A5Q0L5N2"/>
<dbReference type="RefSeq" id="WP_153286735.1">
    <property type="nucleotide sequence ID" value="NZ_CP045643.1"/>
</dbReference>
<evidence type="ECO:0000313" key="2">
    <source>
        <dbReference type="Proteomes" id="UP000326179"/>
    </source>
</evidence>
<organism evidence="1 2">
    <name type="scientific">Streptomyces fagopyri</name>
    <dbReference type="NCBI Taxonomy" id="2662397"/>
    <lineage>
        <taxon>Bacteria</taxon>
        <taxon>Bacillati</taxon>
        <taxon>Actinomycetota</taxon>
        <taxon>Actinomycetes</taxon>
        <taxon>Kitasatosporales</taxon>
        <taxon>Streptomycetaceae</taxon>
        <taxon>Streptomyces</taxon>
    </lineage>
</organism>
<dbReference type="EMBL" id="CP045643">
    <property type="protein sequence ID" value="QFZ72365.1"/>
    <property type="molecule type" value="Genomic_DNA"/>
</dbReference>
<protein>
    <submittedName>
        <fullName evidence="1">Uncharacterized protein</fullName>
    </submittedName>
</protein>
<evidence type="ECO:0000313" key="1">
    <source>
        <dbReference type="EMBL" id="QFZ72365.1"/>
    </source>
</evidence>
<dbReference type="KEGG" id="sfy:GFH48_03015"/>
<accession>A0A5Q0L5N2</accession>